<dbReference type="InterPro" id="IPR001387">
    <property type="entry name" value="Cro/C1-type_HTH"/>
</dbReference>
<evidence type="ECO:0000313" key="2">
    <source>
        <dbReference type="EMBL" id="MBC5862712.1"/>
    </source>
</evidence>
<dbReference type="Gene3D" id="1.10.260.40">
    <property type="entry name" value="lambda repressor-like DNA-binding domains"/>
    <property type="match status" value="1"/>
</dbReference>
<reference evidence="2 3" key="1">
    <citation type="submission" date="2020-08" db="EMBL/GenBank/DDBJ databases">
        <title>Description of novel Flavobacterium F-400 isolate.</title>
        <authorList>
            <person name="Saticioglu I."/>
            <person name="Duman M."/>
            <person name="Altun S."/>
        </authorList>
    </citation>
    <scope>NUCLEOTIDE SEQUENCE [LARGE SCALE GENOMIC DNA]</scope>
    <source>
        <strain evidence="2 3">F-400</strain>
    </source>
</reference>
<dbReference type="InterPro" id="IPR010982">
    <property type="entry name" value="Lambda_DNA-bd_dom_sf"/>
</dbReference>
<dbReference type="PROSITE" id="PS50943">
    <property type="entry name" value="HTH_CROC1"/>
    <property type="match status" value="1"/>
</dbReference>
<dbReference type="RefSeq" id="WP_166133844.1">
    <property type="nucleotide sequence ID" value="NZ_JAAOBY010000002.1"/>
</dbReference>
<keyword evidence="3" id="KW-1185">Reference proteome</keyword>
<protein>
    <submittedName>
        <fullName evidence="2">Helix-turn-helix domain-containing protein</fullName>
    </submittedName>
</protein>
<proteinExistence type="predicted"/>
<accession>A0ABR7JDY0</accession>
<dbReference type="Gene3D" id="1.10.3290.10">
    <property type="entry name" value="Fido-like domain"/>
    <property type="match status" value="1"/>
</dbReference>
<name>A0ABR7JDY0_9FLAO</name>
<gene>
    <name evidence="2" type="ORF">H8R26_04695</name>
</gene>
<organism evidence="2 3">
    <name type="scientific">Flavobacterium turcicum</name>
    <dbReference type="NCBI Taxonomy" id="2764718"/>
    <lineage>
        <taxon>Bacteria</taxon>
        <taxon>Pseudomonadati</taxon>
        <taxon>Bacteroidota</taxon>
        <taxon>Flavobacteriia</taxon>
        <taxon>Flavobacteriales</taxon>
        <taxon>Flavobacteriaceae</taxon>
        <taxon>Flavobacterium</taxon>
    </lineage>
</organism>
<dbReference type="SUPFAM" id="SSF47413">
    <property type="entry name" value="lambda repressor-like DNA-binding domains"/>
    <property type="match status" value="1"/>
</dbReference>
<dbReference type="SMART" id="SM00530">
    <property type="entry name" value="HTH_XRE"/>
    <property type="match status" value="1"/>
</dbReference>
<comment type="caution">
    <text evidence="2">The sequence shown here is derived from an EMBL/GenBank/DDBJ whole genome shotgun (WGS) entry which is preliminary data.</text>
</comment>
<sequence length="323" mass="37321">MHQMLKSAREQKGLKTREVAQLLGIDQALISKFETGNRKPTRDQLVKLAQLLEIDIEKIVILWLKDKILNEINNEEWAMQALQLAQQELQVITKPKKFEPSKILLRLLDEVTSLKNDLSTISHFDRYRISKALEIELTHESNRAAGNSMSLEETDLIINKGHTISGKSMREHLEVINQHEALAYLRDLAQNNTVISPKELHTLYQLLIRGISSDAIENQTNESNKELESFFTWFESQKNELHPMIFAVQTYQKLRRLSVFDVEIEKMACLVTNYLFLLNGYTLLPIIQTLLNTTNSSEEENYIAVINEQKNILKRYGLTTSIE</sequence>
<dbReference type="Proteomes" id="UP000621670">
    <property type="component" value="Unassembled WGS sequence"/>
</dbReference>
<dbReference type="InterPro" id="IPR036597">
    <property type="entry name" value="Fido-like_dom_sf"/>
</dbReference>
<dbReference type="CDD" id="cd00093">
    <property type="entry name" value="HTH_XRE"/>
    <property type="match status" value="1"/>
</dbReference>
<feature type="domain" description="HTH cro/C1-type" evidence="1">
    <location>
        <begin position="5"/>
        <end position="59"/>
    </location>
</feature>
<evidence type="ECO:0000259" key="1">
    <source>
        <dbReference type="PROSITE" id="PS50943"/>
    </source>
</evidence>
<evidence type="ECO:0000313" key="3">
    <source>
        <dbReference type="Proteomes" id="UP000621670"/>
    </source>
</evidence>
<dbReference type="Pfam" id="PF01381">
    <property type="entry name" value="HTH_3"/>
    <property type="match status" value="1"/>
</dbReference>
<dbReference type="EMBL" id="JACRUM010000002">
    <property type="protein sequence ID" value="MBC5862712.1"/>
    <property type="molecule type" value="Genomic_DNA"/>
</dbReference>